<organism evidence="3 4">
    <name type="scientific">Altererythrobacter lutimaris</name>
    <dbReference type="NCBI Taxonomy" id="2743979"/>
    <lineage>
        <taxon>Bacteria</taxon>
        <taxon>Pseudomonadati</taxon>
        <taxon>Pseudomonadota</taxon>
        <taxon>Alphaproteobacteria</taxon>
        <taxon>Sphingomonadales</taxon>
        <taxon>Erythrobacteraceae</taxon>
        <taxon>Altererythrobacter</taxon>
    </lineage>
</organism>
<keyword evidence="1" id="KW-0812">Transmembrane</keyword>
<feature type="domain" description="DUF3592" evidence="2">
    <location>
        <begin position="40"/>
        <end position="109"/>
    </location>
</feature>
<dbReference type="InterPro" id="IPR021994">
    <property type="entry name" value="DUF3592"/>
</dbReference>
<dbReference type="AlphaFoldDB" id="A0A850HDA5"/>
<dbReference type="Pfam" id="PF12158">
    <property type="entry name" value="DUF3592"/>
    <property type="match status" value="1"/>
</dbReference>
<evidence type="ECO:0000256" key="1">
    <source>
        <dbReference type="SAM" id="Phobius"/>
    </source>
</evidence>
<sequence>MSKSLAKFGLFFAAFGMVFVSIAGFFVFRDYQVATNGLRAQGEVIALERSYDSDGDATYAPVFTFTDVRGTRHEVTGSVKSSPAAFSRGEQVEVIYDPAKPGKAIIDSFSQRYLFPLVFGGIGGVFALIGGWFVIGYQRRKATIESLKQRGMRIEAKVKRCYRDTSVTINGRSPYKVTAQATHPATGKLASFTSDAIWVDLSDQLQGGTVPVLVDPAKPRVHWIDLTEWVHETERA</sequence>
<feature type="transmembrane region" description="Helical" evidence="1">
    <location>
        <begin position="7"/>
        <end position="28"/>
    </location>
</feature>
<gene>
    <name evidence="3" type="ORF">HUO12_09245</name>
</gene>
<keyword evidence="1" id="KW-1133">Transmembrane helix</keyword>
<name>A0A850HDA5_9SPHN</name>
<protein>
    <submittedName>
        <fullName evidence="3">DUF3592 domain-containing protein</fullName>
    </submittedName>
</protein>
<evidence type="ECO:0000313" key="4">
    <source>
        <dbReference type="Proteomes" id="UP000546031"/>
    </source>
</evidence>
<reference evidence="3 4" key="1">
    <citation type="submission" date="2020-06" db="EMBL/GenBank/DDBJ databases">
        <title>Altererythrobacter lutimaris sp. nov., a marine bacterium isolated from a tidal flat.</title>
        <authorList>
            <person name="Kim D."/>
            <person name="Yoo Y."/>
            <person name="Kim J.-J."/>
        </authorList>
    </citation>
    <scope>NUCLEOTIDE SEQUENCE [LARGE SCALE GENOMIC DNA]</scope>
    <source>
        <strain evidence="3 4">JGD-16</strain>
    </source>
</reference>
<dbReference type="Proteomes" id="UP000546031">
    <property type="component" value="Unassembled WGS sequence"/>
</dbReference>
<evidence type="ECO:0000259" key="2">
    <source>
        <dbReference type="Pfam" id="PF12158"/>
    </source>
</evidence>
<keyword evidence="4" id="KW-1185">Reference proteome</keyword>
<feature type="transmembrane region" description="Helical" evidence="1">
    <location>
        <begin position="113"/>
        <end position="135"/>
    </location>
</feature>
<evidence type="ECO:0000313" key="3">
    <source>
        <dbReference type="EMBL" id="NVE95081.1"/>
    </source>
</evidence>
<dbReference type="EMBL" id="JABWTA010000001">
    <property type="protein sequence ID" value="NVE95081.1"/>
    <property type="molecule type" value="Genomic_DNA"/>
</dbReference>
<proteinExistence type="predicted"/>
<dbReference type="RefSeq" id="WP_176273282.1">
    <property type="nucleotide sequence ID" value="NZ_JABWTA010000001.1"/>
</dbReference>
<comment type="caution">
    <text evidence="3">The sequence shown here is derived from an EMBL/GenBank/DDBJ whole genome shotgun (WGS) entry which is preliminary data.</text>
</comment>
<accession>A0A850HDA5</accession>
<keyword evidence="1" id="KW-0472">Membrane</keyword>